<keyword evidence="3" id="KW-0808">Transferase</keyword>
<sequence length="405" mass="43346">MKPTPENQPEMRAQYEAFPYPERDPADEAKRLITGSPSYPPEMDHWLWGGARDWSRPLRFLAAGGGTGDGLIQLAQMLTSAGRAYEATYLDLSQAARRIAEDRAAQRRLTRINFTTQSILNAAEYGPFDYIDCCGVLHHLPDPQAGFDALAGALAPGGGIGLMVYAPHGRSGVYPLQDAFAALTAGLAPQDRLARAQEVYQAIPEGHPFKRNPHLVDHNTSEAGFYDLLLHSSDRPYRISELLAALDRAGLELAGVPVPAEYDPEPLVGALPDTLGDAEKMQLSEDLRGTIKVHTVYAVKKGARVAPPKGHPEAIPHLRGLDPARLARAIAQKGSINASAGGKDIDIALPKSAAGIVAGVNGRRNLAALRQAAKMDPIAFGAAWGPVETALTGLGMLHYSRVLSA</sequence>
<dbReference type="Gene3D" id="3.40.50.150">
    <property type="entry name" value="Vaccinia Virus protein VP39"/>
    <property type="match status" value="1"/>
</dbReference>
<evidence type="ECO:0000313" key="3">
    <source>
        <dbReference type="EMBL" id="KMW57170.1"/>
    </source>
</evidence>
<keyword evidence="3" id="KW-0489">Methyltransferase</keyword>
<organism evidence="3 4">
    <name type="scientific">Candidatus Rhodobacter oscarellae</name>
    <dbReference type="NCBI Taxonomy" id="1675527"/>
    <lineage>
        <taxon>Bacteria</taxon>
        <taxon>Pseudomonadati</taxon>
        <taxon>Pseudomonadota</taxon>
        <taxon>Alphaproteobacteria</taxon>
        <taxon>Rhodobacterales</taxon>
        <taxon>Rhodobacter group</taxon>
        <taxon>Rhodobacter</taxon>
    </lineage>
</organism>
<evidence type="ECO:0000256" key="1">
    <source>
        <dbReference type="SAM" id="MobiDB-lite"/>
    </source>
</evidence>
<evidence type="ECO:0000313" key="4">
    <source>
        <dbReference type="Proteomes" id="UP000037178"/>
    </source>
</evidence>
<dbReference type="Pfam" id="PF08242">
    <property type="entry name" value="Methyltransf_12"/>
    <property type="match status" value="1"/>
</dbReference>
<dbReference type="GO" id="GO:0061542">
    <property type="term" value="F:3-demethylubiquinol 3-O-methyltransferase activity"/>
    <property type="evidence" value="ECO:0007669"/>
    <property type="project" value="UniProtKB-EC"/>
</dbReference>
<feature type="region of interest" description="Disordered" evidence="1">
    <location>
        <begin position="1"/>
        <end position="24"/>
    </location>
</feature>
<dbReference type="AlphaFoldDB" id="A0A0J9E351"/>
<dbReference type="GO" id="GO:0032259">
    <property type="term" value="P:methylation"/>
    <property type="evidence" value="ECO:0007669"/>
    <property type="project" value="UniProtKB-KW"/>
</dbReference>
<comment type="caution">
    <text evidence="3">The sequence shown here is derived from an EMBL/GenBank/DDBJ whole genome shotgun (WGS) entry which is preliminary data.</text>
</comment>
<dbReference type="Proteomes" id="UP000037178">
    <property type="component" value="Unassembled WGS sequence"/>
</dbReference>
<dbReference type="InterPro" id="IPR029063">
    <property type="entry name" value="SAM-dependent_MTases_sf"/>
</dbReference>
<name>A0A0J9E351_9RHOB</name>
<accession>A0A0J9E351</accession>
<feature type="domain" description="Methyltransferase type 12" evidence="2">
    <location>
        <begin position="61"/>
        <end position="159"/>
    </location>
</feature>
<dbReference type="CDD" id="cd02440">
    <property type="entry name" value="AdoMet_MTases"/>
    <property type="match status" value="1"/>
</dbReference>
<dbReference type="EMBL" id="LFTY01000002">
    <property type="protein sequence ID" value="KMW57170.1"/>
    <property type="molecule type" value="Genomic_DNA"/>
</dbReference>
<dbReference type="PATRIC" id="fig|1675527.3.peg.2245"/>
<gene>
    <name evidence="3" type="ORF">AIOL_002131</name>
</gene>
<keyword evidence="3" id="KW-0830">Ubiquinone</keyword>
<protein>
    <submittedName>
        <fullName evidence="3">3-demethylubiquinone-9 3-methyltransferase</fullName>
        <ecNumber evidence="3">2.1.1.64</ecNumber>
    </submittedName>
</protein>
<reference evidence="3 4" key="1">
    <citation type="submission" date="2015-06" db="EMBL/GenBank/DDBJ databases">
        <title>Draft genome sequence of an Alphaproteobacteria species associated to the Mediterranean sponge Oscarella lobularis.</title>
        <authorList>
            <person name="Jourda C."/>
            <person name="Santini S."/>
            <person name="Claverie J.-M."/>
        </authorList>
    </citation>
    <scope>NUCLEOTIDE SEQUENCE [LARGE SCALE GENOMIC DNA]</scope>
    <source>
        <strain evidence="3">IGS</strain>
    </source>
</reference>
<evidence type="ECO:0000259" key="2">
    <source>
        <dbReference type="Pfam" id="PF08242"/>
    </source>
</evidence>
<dbReference type="EC" id="2.1.1.64" evidence="3"/>
<dbReference type="InterPro" id="IPR013217">
    <property type="entry name" value="Methyltransf_12"/>
</dbReference>
<proteinExistence type="predicted"/>
<keyword evidence="4" id="KW-1185">Reference proteome</keyword>
<dbReference type="SUPFAM" id="SSF53335">
    <property type="entry name" value="S-adenosyl-L-methionine-dependent methyltransferases"/>
    <property type="match status" value="1"/>
</dbReference>
<dbReference type="STRING" id="1675527.AIOL_002131"/>